<dbReference type="GO" id="GO:0006178">
    <property type="term" value="P:guanine salvage"/>
    <property type="evidence" value="ECO:0007669"/>
    <property type="project" value="TreeGrafter"/>
</dbReference>
<dbReference type="InterPro" id="IPR005904">
    <property type="entry name" value="Hxn_phspho_trans"/>
</dbReference>
<evidence type="ECO:0000313" key="18">
    <source>
        <dbReference type="EMBL" id="PQO41347.1"/>
    </source>
</evidence>
<keyword evidence="12 15" id="KW-0460">Magnesium</keyword>
<dbReference type="Pfam" id="PF00156">
    <property type="entry name" value="Pribosyltran"/>
    <property type="match status" value="1"/>
</dbReference>
<dbReference type="GO" id="GO:0006166">
    <property type="term" value="P:purine ribonucleoside salvage"/>
    <property type="evidence" value="ECO:0007669"/>
    <property type="project" value="UniProtKB-KW"/>
</dbReference>
<evidence type="ECO:0000256" key="15">
    <source>
        <dbReference type="RuleBase" id="RU364099"/>
    </source>
</evidence>
<dbReference type="InterPro" id="IPR000836">
    <property type="entry name" value="PRTase_dom"/>
</dbReference>
<evidence type="ECO:0000256" key="8">
    <source>
        <dbReference type="ARBA" id="ARBA00022679"/>
    </source>
</evidence>
<evidence type="ECO:0000256" key="2">
    <source>
        <dbReference type="ARBA" id="ARBA00004496"/>
    </source>
</evidence>
<reference evidence="19 20" key="1">
    <citation type="submission" date="2018-02" db="EMBL/GenBank/DDBJ databases">
        <title>Comparative genomes isolates from brazilian mangrove.</title>
        <authorList>
            <person name="Araujo J.E."/>
            <person name="Taketani R.G."/>
            <person name="Silva M.C.P."/>
            <person name="Loureco M.V."/>
            <person name="Andreote F.D."/>
        </authorList>
    </citation>
    <scope>NUCLEOTIDE SEQUENCE [LARGE SCALE GENOMIC DNA]</scope>
    <source>
        <strain evidence="17 20">NAP PRIS-MGV</strain>
        <strain evidence="18 19">Nap-Phe MGV</strain>
    </source>
</reference>
<dbReference type="OrthoDB" id="9802824at2"/>
<evidence type="ECO:0000256" key="1">
    <source>
        <dbReference type="ARBA" id="ARBA00001946"/>
    </source>
</evidence>
<dbReference type="UniPathway" id="UPA00591">
    <property type="reaction ID" value="UER00648"/>
</dbReference>
<dbReference type="InterPro" id="IPR050408">
    <property type="entry name" value="HGPRT"/>
</dbReference>
<gene>
    <name evidence="18" type="primary">hpt</name>
    <name evidence="18" type="ORF">C5Y93_29975</name>
    <name evidence="17" type="ORF">C5Y98_14060</name>
</gene>
<keyword evidence="8 15" id="KW-0808">Transferase</keyword>
<dbReference type="SUPFAM" id="SSF53271">
    <property type="entry name" value="PRTase-like"/>
    <property type="match status" value="1"/>
</dbReference>
<evidence type="ECO:0000313" key="20">
    <source>
        <dbReference type="Proteomes" id="UP000239388"/>
    </source>
</evidence>
<dbReference type="GO" id="GO:0032263">
    <property type="term" value="P:GMP salvage"/>
    <property type="evidence" value="ECO:0007669"/>
    <property type="project" value="TreeGrafter"/>
</dbReference>
<dbReference type="Proteomes" id="UP000237819">
    <property type="component" value="Unassembled WGS sequence"/>
</dbReference>
<proteinExistence type="inferred from homology"/>
<dbReference type="GO" id="GO:0032264">
    <property type="term" value="P:IMP salvage"/>
    <property type="evidence" value="ECO:0007669"/>
    <property type="project" value="UniProtKB-UniPathway"/>
</dbReference>
<organism evidence="18 19">
    <name type="scientific">Blastopirellula marina</name>
    <dbReference type="NCBI Taxonomy" id="124"/>
    <lineage>
        <taxon>Bacteria</taxon>
        <taxon>Pseudomonadati</taxon>
        <taxon>Planctomycetota</taxon>
        <taxon>Planctomycetia</taxon>
        <taxon>Pirellulales</taxon>
        <taxon>Pirellulaceae</taxon>
        <taxon>Blastopirellula</taxon>
    </lineage>
</organism>
<keyword evidence="7 15" id="KW-0328">Glycosyltransferase</keyword>
<evidence type="ECO:0000256" key="9">
    <source>
        <dbReference type="ARBA" id="ARBA00022723"/>
    </source>
</evidence>
<keyword evidence="6 15" id="KW-0963">Cytoplasm</keyword>
<dbReference type="GO" id="GO:0000287">
    <property type="term" value="F:magnesium ion binding"/>
    <property type="evidence" value="ECO:0007669"/>
    <property type="project" value="TreeGrafter"/>
</dbReference>
<evidence type="ECO:0000256" key="11">
    <source>
        <dbReference type="ARBA" id="ARBA00022741"/>
    </source>
</evidence>
<evidence type="ECO:0000256" key="14">
    <source>
        <dbReference type="ARBA" id="ARBA00049402"/>
    </source>
</evidence>
<comment type="catalytic activity">
    <reaction evidence="13">
        <text>GMP + diphosphate = guanine + 5-phospho-alpha-D-ribose 1-diphosphate</text>
        <dbReference type="Rhea" id="RHEA:25424"/>
        <dbReference type="ChEBI" id="CHEBI:16235"/>
        <dbReference type="ChEBI" id="CHEBI:33019"/>
        <dbReference type="ChEBI" id="CHEBI:58017"/>
        <dbReference type="ChEBI" id="CHEBI:58115"/>
        <dbReference type="EC" id="2.4.2.8"/>
    </reaction>
    <physiologicalReaction direction="right-to-left" evidence="13">
        <dbReference type="Rhea" id="RHEA:25426"/>
    </physiologicalReaction>
</comment>
<dbReference type="PANTHER" id="PTHR43340">
    <property type="entry name" value="HYPOXANTHINE-GUANINE PHOSPHORIBOSYLTRANSFERASE"/>
    <property type="match status" value="1"/>
</dbReference>
<evidence type="ECO:0000256" key="7">
    <source>
        <dbReference type="ARBA" id="ARBA00022676"/>
    </source>
</evidence>
<comment type="caution">
    <text evidence="18">The sequence shown here is derived from an EMBL/GenBank/DDBJ whole genome shotgun (WGS) entry which is preliminary data.</text>
</comment>
<sequence length="177" mass="19472">MRTLISQSQLEAGVRDLAAQLNQQYADRPLTVLGVLTGSVVLLADLIRQLEMPLRVGVLQARSYRGAATTAGELVVNLELMPAVEGCDVLLLDDIFDTGRTLDELVRRVRACGATSVRSMVLLNKVGRCEVDYQPDYSAFDIPNEFVVGYGLDYQDHYRNLPFVAALDPEEIAAESL</sequence>
<dbReference type="GO" id="GO:0005829">
    <property type="term" value="C:cytosol"/>
    <property type="evidence" value="ECO:0007669"/>
    <property type="project" value="TreeGrafter"/>
</dbReference>
<accession>A0A2S8GA90</accession>
<evidence type="ECO:0000256" key="4">
    <source>
        <dbReference type="ARBA" id="ARBA00008391"/>
    </source>
</evidence>
<evidence type="ECO:0000256" key="3">
    <source>
        <dbReference type="ARBA" id="ARBA00004669"/>
    </source>
</evidence>
<dbReference type="InterPro" id="IPR029057">
    <property type="entry name" value="PRTase-like"/>
</dbReference>
<dbReference type="Proteomes" id="UP000239388">
    <property type="component" value="Unassembled WGS sequence"/>
</dbReference>
<evidence type="ECO:0000259" key="16">
    <source>
        <dbReference type="Pfam" id="PF00156"/>
    </source>
</evidence>
<evidence type="ECO:0000256" key="10">
    <source>
        <dbReference type="ARBA" id="ARBA00022726"/>
    </source>
</evidence>
<evidence type="ECO:0000256" key="13">
    <source>
        <dbReference type="ARBA" id="ARBA00048811"/>
    </source>
</evidence>
<dbReference type="NCBIfam" id="TIGR01203">
    <property type="entry name" value="HGPRTase"/>
    <property type="match status" value="1"/>
</dbReference>
<dbReference type="EMBL" id="PUIB01000015">
    <property type="protein sequence ID" value="PQO35479.1"/>
    <property type="molecule type" value="Genomic_DNA"/>
</dbReference>
<dbReference type="EMBL" id="PUHZ01000026">
    <property type="protein sequence ID" value="PQO41347.1"/>
    <property type="molecule type" value="Genomic_DNA"/>
</dbReference>
<dbReference type="CDD" id="cd06223">
    <property type="entry name" value="PRTases_typeI"/>
    <property type="match status" value="1"/>
</dbReference>
<dbReference type="Gene3D" id="3.40.50.2020">
    <property type="match status" value="1"/>
</dbReference>
<comment type="catalytic activity">
    <reaction evidence="14">
        <text>IMP + diphosphate = hypoxanthine + 5-phospho-alpha-D-ribose 1-diphosphate</text>
        <dbReference type="Rhea" id="RHEA:17973"/>
        <dbReference type="ChEBI" id="CHEBI:17368"/>
        <dbReference type="ChEBI" id="CHEBI:33019"/>
        <dbReference type="ChEBI" id="CHEBI:58017"/>
        <dbReference type="ChEBI" id="CHEBI:58053"/>
        <dbReference type="EC" id="2.4.2.8"/>
    </reaction>
    <physiologicalReaction direction="right-to-left" evidence="14">
        <dbReference type="Rhea" id="RHEA:17975"/>
    </physiologicalReaction>
</comment>
<name>A0A2S8GA90_9BACT</name>
<keyword evidence="10 15" id="KW-0660">Purine salvage</keyword>
<protein>
    <recommendedName>
        <fullName evidence="5 15">Hypoxanthine phosphoribosyltransferase</fullName>
        <ecNumber evidence="5 15">2.4.2.8</ecNumber>
    </recommendedName>
</protein>
<dbReference type="GO" id="GO:0046100">
    <property type="term" value="P:hypoxanthine metabolic process"/>
    <property type="evidence" value="ECO:0007669"/>
    <property type="project" value="TreeGrafter"/>
</dbReference>
<dbReference type="RefSeq" id="WP_105339170.1">
    <property type="nucleotide sequence ID" value="NZ_PUHZ01000026.1"/>
</dbReference>
<evidence type="ECO:0000313" key="17">
    <source>
        <dbReference type="EMBL" id="PQO35479.1"/>
    </source>
</evidence>
<comment type="subcellular location">
    <subcellularLocation>
        <location evidence="2 15">Cytoplasm</location>
    </subcellularLocation>
</comment>
<keyword evidence="11 15" id="KW-0547">Nucleotide-binding</keyword>
<evidence type="ECO:0000256" key="6">
    <source>
        <dbReference type="ARBA" id="ARBA00022490"/>
    </source>
</evidence>
<evidence type="ECO:0000256" key="5">
    <source>
        <dbReference type="ARBA" id="ARBA00011895"/>
    </source>
</evidence>
<dbReference type="EC" id="2.4.2.8" evidence="5 15"/>
<evidence type="ECO:0000313" key="19">
    <source>
        <dbReference type="Proteomes" id="UP000237819"/>
    </source>
</evidence>
<evidence type="ECO:0000256" key="12">
    <source>
        <dbReference type="ARBA" id="ARBA00022842"/>
    </source>
</evidence>
<dbReference type="AlphaFoldDB" id="A0A2S8GA90"/>
<keyword evidence="9 15" id="KW-0479">Metal-binding</keyword>
<dbReference type="GO" id="GO:0004422">
    <property type="term" value="F:hypoxanthine phosphoribosyltransferase activity"/>
    <property type="evidence" value="ECO:0007669"/>
    <property type="project" value="InterPro"/>
</dbReference>
<feature type="domain" description="Phosphoribosyltransferase" evidence="16">
    <location>
        <begin position="7"/>
        <end position="155"/>
    </location>
</feature>
<comment type="similarity">
    <text evidence="4 15">Belongs to the purine/pyrimidine phosphoribosyltransferase family.</text>
</comment>
<dbReference type="GO" id="GO:0000166">
    <property type="term" value="F:nucleotide binding"/>
    <property type="evidence" value="ECO:0007669"/>
    <property type="project" value="UniProtKB-KW"/>
</dbReference>
<comment type="cofactor">
    <cofactor evidence="1 15">
        <name>Mg(2+)</name>
        <dbReference type="ChEBI" id="CHEBI:18420"/>
    </cofactor>
</comment>
<dbReference type="PANTHER" id="PTHR43340:SF1">
    <property type="entry name" value="HYPOXANTHINE PHOSPHORIBOSYLTRANSFERASE"/>
    <property type="match status" value="1"/>
</dbReference>
<comment type="pathway">
    <text evidence="3 15">Purine metabolism; IMP biosynthesis via salvage pathway; IMP from hypoxanthine: step 1/1.</text>
</comment>